<dbReference type="PANTHER" id="PTHR19297:SF191">
    <property type="entry name" value="PROTEIN XYLOSYLTRANSFERASE"/>
    <property type="match status" value="1"/>
</dbReference>
<evidence type="ECO:0000256" key="9">
    <source>
        <dbReference type="ARBA" id="ARBA00023136"/>
    </source>
</evidence>
<evidence type="ECO:0000256" key="12">
    <source>
        <dbReference type="SAM" id="MobiDB-lite"/>
    </source>
</evidence>
<feature type="compositionally biased region" description="Basic and acidic residues" evidence="12">
    <location>
        <begin position="10"/>
        <end position="21"/>
    </location>
</feature>
<comment type="pathway">
    <text evidence="3">Protein modification; protein glycosylation.</text>
</comment>
<keyword evidence="10" id="KW-0325">Glycoprotein</keyword>
<evidence type="ECO:0000256" key="1">
    <source>
        <dbReference type="ARBA" id="ARBA00004141"/>
    </source>
</evidence>
<evidence type="ECO:0000256" key="13">
    <source>
        <dbReference type="SAM" id="Phobius"/>
    </source>
</evidence>
<keyword evidence="5" id="KW-0808">Transferase</keyword>
<evidence type="ECO:0000313" key="15">
    <source>
        <dbReference type="Proteomes" id="UP001186944"/>
    </source>
</evidence>
<dbReference type="GO" id="GO:0016020">
    <property type="term" value="C:membrane"/>
    <property type="evidence" value="ECO:0007669"/>
    <property type="project" value="UniProtKB-SubCell"/>
</dbReference>
<dbReference type="AlphaFoldDB" id="A0AA88XS03"/>
<name>A0AA88XS03_PINIB</name>
<dbReference type="GO" id="GO:0008375">
    <property type="term" value="F:acetylglucosaminyltransferase activity"/>
    <property type="evidence" value="ECO:0007669"/>
    <property type="project" value="TreeGrafter"/>
</dbReference>
<comment type="caution">
    <text evidence="14">The sequence shown here is derived from an EMBL/GenBank/DDBJ whole genome shotgun (WGS) entry which is preliminary data.</text>
</comment>
<sequence length="581" mass="67005">MSVEGQSEGVQKEDLTSESDSESRKCSARILTILHDKKFHGAHLTLIAIDAIILLFILLIDLNVIPVSGNTEEEKSINKKKIEEPLHYTGLALLSLFMLEIVCRVVLEPREFISDKLEVFDGIVVTVSFFLDIALSFTSVSHAIKDGVLLIILLRLWRFLKLICFVDPMGNIEDNGCEEMNMTILNLSRVTFINHMQSSKWKPKRLVQKVSCLKVIEGDKEEIREAKDIMNWTKFKMTTDEEFLNLTSNCERFKEDFDYYDGHITDLELSLPIAYSILTYESVAQTERLLRAIYRSHNVYCIHIDQSSSATVKAGITSLVKCFHNVLLVSNPVDIIYNHFSRLQADINCMEDLVRQNKDWKYLLNIPSTQYPLRTNLEMAKILNIYNGSNDVEGIIHPGKVMKLRFSYKHVLHGEFVRRVGKRKQPPPQNITIVKGSAYGVFSRKFVEFVLTDKLVNDFLEWTKDIASPDEYFWATINHNHKINAPGGYTGNPEMKPWMASYAAWKGEGRCHGKIRHDVCVFGIGDLNELVSRKEFFANKFYLDFQPLTLDCMEEWLFNKTYSNSLPFDTFVYNQLPFIRR</sequence>
<evidence type="ECO:0000256" key="5">
    <source>
        <dbReference type="ARBA" id="ARBA00022679"/>
    </source>
</evidence>
<evidence type="ECO:0000256" key="10">
    <source>
        <dbReference type="ARBA" id="ARBA00023180"/>
    </source>
</evidence>
<keyword evidence="6 13" id="KW-0812">Transmembrane</keyword>
<evidence type="ECO:0000313" key="14">
    <source>
        <dbReference type="EMBL" id="KAK3089407.1"/>
    </source>
</evidence>
<dbReference type="EMBL" id="VSWD01000010">
    <property type="protein sequence ID" value="KAK3089407.1"/>
    <property type="molecule type" value="Genomic_DNA"/>
</dbReference>
<proteinExistence type="inferred from homology"/>
<keyword evidence="7" id="KW-0735">Signal-anchor</keyword>
<dbReference type="InterPro" id="IPR003406">
    <property type="entry name" value="Glyco_trans_14"/>
</dbReference>
<dbReference type="PANTHER" id="PTHR19297">
    <property type="entry name" value="GLYCOSYLTRANSFERASE 14 FAMILY MEMBER"/>
    <property type="match status" value="1"/>
</dbReference>
<dbReference type="Proteomes" id="UP001186944">
    <property type="component" value="Unassembled WGS sequence"/>
</dbReference>
<comment type="similarity">
    <text evidence="11">Belongs to the glycosyltransferase 14 family.</text>
</comment>
<reference evidence="14" key="1">
    <citation type="submission" date="2019-08" db="EMBL/GenBank/DDBJ databases">
        <title>The improved chromosome-level genome for the pearl oyster Pinctada fucata martensii using PacBio sequencing and Hi-C.</title>
        <authorList>
            <person name="Zheng Z."/>
        </authorList>
    </citation>
    <scope>NUCLEOTIDE SEQUENCE</scope>
    <source>
        <strain evidence="14">ZZ-2019</strain>
        <tissue evidence="14">Adductor muscle</tissue>
    </source>
</reference>
<keyword evidence="9 13" id="KW-0472">Membrane</keyword>
<dbReference type="InterPro" id="IPR027359">
    <property type="entry name" value="Volt_channel_dom_sf"/>
</dbReference>
<keyword evidence="15" id="KW-1185">Reference proteome</keyword>
<evidence type="ECO:0000256" key="4">
    <source>
        <dbReference type="ARBA" id="ARBA00022676"/>
    </source>
</evidence>
<gene>
    <name evidence="14" type="ORF">FSP39_003388</name>
</gene>
<evidence type="ECO:0000256" key="11">
    <source>
        <dbReference type="ARBA" id="ARBA00038150"/>
    </source>
</evidence>
<evidence type="ECO:0000256" key="3">
    <source>
        <dbReference type="ARBA" id="ARBA00004922"/>
    </source>
</evidence>
<evidence type="ECO:0000256" key="6">
    <source>
        <dbReference type="ARBA" id="ARBA00022692"/>
    </source>
</evidence>
<evidence type="ECO:0000256" key="8">
    <source>
        <dbReference type="ARBA" id="ARBA00022989"/>
    </source>
</evidence>
<dbReference type="Gene3D" id="1.20.120.350">
    <property type="entry name" value="Voltage-gated potassium channels. Chain C"/>
    <property type="match status" value="1"/>
</dbReference>
<organism evidence="14 15">
    <name type="scientific">Pinctada imbricata</name>
    <name type="common">Atlantic pearl-oyster</name>
    <name type="synonym">Pinctada martensii</name>
    <dbReference type="NCBI Taxonomy" id="66713"/>
    <lineage>
        <taxon>Eukaryota</taxon>
        <taxon>Metazoa</taxon>
        <taxon>Spiralia</taxon>
        <taxon>Lophotrochozoa</taxon>
        <taxon>Mollusca</taxon>
        <taxon>Bivalvia</taxon>
        <taxon>Autobranchia</taxon>
        <taxon>Pteriomorphia</taxon>
        <taxon>Pterioida</taxon>
        <taxon>Pterioidea</taxon>
        <taxon>Pteriidae</taxon>
        <taxon>Pinctada</taxon>
    </lineage>
</organism>
<dbReference type="Pfam" id="PF02485">
    <property type="entry name" value="Branch"/>
    <property type="match status" value="1"/>
</dbReference>
<feature type="transmembrane region" description="Helical" evidence="13">
    <location>
        <begin position="85"/>
        <end position="107"/>
    </location>
</feature>
<evidence type="ECO:0000256" key="7">
    <source>
        <dbReference type="ARBA" id="ARBA00022968"/>
    </source>
</evidence>
<feature type="transmembrane region" description="Helical" evidence="13">
    <location>
        <begin position="44"/>
        <end position="65"/>
    </location>
</feature>
<feature type="region of interest" description="Disordered" evidence="12">
    <location>
        <begin position="1"/>
        <end position="21"/>
    </location>
</feature>
<evidence type="ECO:0000256" key="2">
    <source>
        <dbReference type="ARBA" id="ARBA00004606"/>
    </source>
</evidence>
<keyword evidence="4" id="KW-0328">Glycosyltransferase</keyword>
<protein>
    <submittedName>
        <fullName evidence="14">Uncharacterized protein</fullName>
    </submittedName>
</protein>
<comment type="subcellular location">
    <subcellularLocation>
        <location evidence="1">Membrane</location>
        <topology evidence="1">Multi-pass membrane protein</topology>
    </subcellularLocation>
    <subcellularLocation>
        <location evidence="2">Membrane</location>
        <topology evidence="2">Single-pass type II membrane protein</topology>
    </subcellularLocation>
</comment>
<keyword evidence="8 13" id="KW-1133">Transmembrane helix</keyword>
<feature type="transmembrane region" description="Helical" evidence="13">
    <location>
        <begin position="119"/>
        <end position="137"/>
    </location>
</feature>
<accession>A0AA88XS03</accession>